<evidence type="ECO:0000313" key="2">
    <source>
        <dbReference type="EMBL" id="GIG12718.1"/>
    </source>
</evidence>
<accession>A0A8J3L6N5</accession>
<name>A0A8J3L6N5_9ACTN</name>
<evidence type="ECO:0000256" key="1">
    <source>
        <dbReference type="SAM" id="MobiDB-lite"/>
    </source>
</evidence>
<sequence>MCRPSRDATLDGVTQTTSEPPRTLRLAAELESLATAVHRAPLPPPERPSGVDPLVAAAHLATVRAAAEALAALADGLLTDADSLYLVAAAHQRAEEQSAARLDRLRDPARTRGMW</sequence>
<dbReference type="Proteomes" id="UP000660339">
    <property type="component" value="Unassembled WGS sequence"/>
</dbReference>
<keyword evidence="3" id="KW-1185">Reference proteome</keyword>
<feature type="region of interest" description="Disordered" evidence="1">
    <location>
        <begin position="1"/>
        <end position="20"/>
    </location>
</feature>
<protein>
    <submittedName>
        <fullName evidence="2">Uncharacterized protein</fullName>
    </submittedName>
</protein>
<organism evidence="2 3">
    <name type="scientific">Catellatospora methionotrophica</name>
    <dbReference type="NCBI Taxonomy" id="121620"/>
    <lineage>
        <taxon>Bacteria</taxon>
        <taxon>Bacillati</taxon>
        <taxon>Actinomycetota</taxon>
        <taxon>Actinomycetes</taxon>
        <taxon>Micromonosporales</taxon>
        <taxon>Micromonosporaceae</taxon>
        <taxon>Catellatospora</taxon>
    </lineage>
</organism>
<dbReference type="EMBL" id="BONJ01000002">
    <property type="protein sequence ID" value="GIG12718.1"/>
    <property type="molecule type" value="Genomic_DNA"/>
</dbReference>
<evidence type="ECO:0000313" key="3">
    <source>
        <dbReference type="Proteomes" id="UP000660339"/>
    </source>
</evidence>
<dbReference type="AlphaFoldDB" id="A0A8J3L6N5"/>
<proteinExistence type="predicted"/>
<feature type="region of interest" description="Disordered" evidence="1">
    <location>
        <begin position="96"/>
        <end position="115"/>
    </location>
</feature>
<gene>
    <name evidence="2" type="ORF">Cme02nite_10500</name>
</gene>
<reference evidence="2" key="1">
    <citation type="submission" date="2021-01" db="EMBL/GenBank/DDBJ databases">
        <title>Whole genome shotgun sequence of Catellatospora methionotrophica NBRC 14553.</title>
        <authorList>
            <person name="Komaki H."/>
            <person name="Tamura T."/>
        </authorList>
    </citation>
    <scope>NUCLEOTIDE SEQUENCE</scope>
    <source>
        <strain evidence="2">NBRC 14553</strain>
    </source>
</reference>
<comment type="caution">
    <text evidence="2">The sequence shown here is derived from an EMBL/GenBank/DDBJ whole genome shotgun (WGS) entry which is preliminary data.</text>
</comment>